<feature type="domain" description="DUF559" evidence="1">
    <location>
        <begin position="11"/>
        <end position="115"/>
    </location>
</feature>
<dbReference type="OrthoDB" id="1634139at2"/>
<dbReference type="GO" id="GO:0004519">
    <property type="term" value="F:endonuclease activity"/>
    <property type="evidence" value="ECO:0007669"/>
    <property type="project" value="UniProtKB-KW"/>
</dbReference>
<dbReference type="SUPFAM" id="SSF52980">
    <property type="entry name" value="Restriction endonuclease-like"/>
    <property type="match status" value="1"/>
</dbReference>
<dbReference type="InterPro" id="IPR007569">
    <property type="entry name" value="DUF559"/>
</dbReference>
<dbReference type="Proteomes" id="UP000536773">
    <property type="component" value="Unassembled WGS sequence"/>
</dbReference>
<dbReference type="RefSeq" id="WP_022498314.1">
    <property type="nucleotide sequence ID" value="NZ_CP027569.1"/>
</dbReference>
<evidence type="ECO:0000313" key="5">
    <source>
        <dbReference type="Proteomes" id="UP000536773"/>
    </source>
</evidence>
<gene>
    <name evidence="2" type="ORF">C6Y28_07305</name>
    <name evidence="3" type="ORF">HG933_12245</name>
</gene>
<keyword evidence="2" id="KW-0378">Hydrolase</keyword>
<proteinExistence type="predicted"/>
<dbReference type="PANTHER" id="PTHR38590">
    <property type="entry name" value="BLL0828 PROTEIN"/>
    <property type="match status" value="1"/>
</dbReference>
<sequence length="123" mass="14653">MKTLPYSKENISFARSLRKNMTKEERHLWYDFLRTYPVKFYKQRRIGNYIADFYCKEAGLIIELDGGQHYDEAGMESDQERTAVLESYGLTVIRFTNLDIHKNFRGVCQTIHQYVNEHKGCSW</sequence>
<evidence type="ECO:0000313" key="4">
    <source>
        <dbReference type="Proteomes" id="UP000238358"/>
    </source>
</evidence>
<evidence type="ECO:0000259" key="1">
    <source>
        <dbReference type="Pfam" id="PF04480"/>
    </source>
</evidence>
<dbReference type="InterPro" id="IPR011335">
    <property type="entry name" value="Restrct_endonuc-II-like"/>
</dbReference>
<reference evidence="3 5" key="2">
    <citation type="submission" date="2020-04" db="EMBL/GenBank/DDBJ databases">
        <authorList>
            <person name="Hitch T.C.A."/>
            <person name="Wylensek D."/>
            <person name="Clavel T."/>
        </authorList>
    </citation>
    <scope>NUCLEOTIDE SEQUENCE [LARGE SCALE GENOMIC DNA]</scope>
    <source>
        <strain evidence="3 5">WCA-386-APC-2A</strain>
    </source>
</reference>
<protein>
    <submittedName>
        <fullName evidence="2">Endonuclease domain-containing protein</fullName>
    </submittedName>
</protein>
<evidence type="ECO:0000313" key="3">
    <source>
        <dbReference type="EMBL" id="NMK40115.1"/>
    </source>
</evidence>
<reference evidence="2 4" key="1">
    <citation type="journal article" date="2018" name="Genome Announc.">
        <title>Complete genomes of two Megasphaera elsdenii strains, NCIMB 702410 and ATCC 25940.</title>
        <authorList>
            <person name="Hatmaker E.A."/>
            <person name="O'Dell K."/>
            <person name="Riley L.A."/>
            <person name="Klingeman D.M."/>
            <person name="Guss A.M."/>
        </authorList>
    </citation>
    <scope>NUCLEOTIDE SEQUENCE [LARGE SCALE GENOMIC DNA]</scope>
    <source>
        <strain evidence="2 4">NCIMB702410</strain>
    </source>
</reference>
<dbReference type="EMBL" id="JABBJH010000060">
    <property type="protein sequence ID" value="NMK40115.1"/>
    <property type="molecule type" value="Genomic_DNA"/>
</dbReference>
<organism evidence="2 4">
    <name type="scientific">Megasphaera elsdenii</name>
    <dbReference type="NCBI Taxonomy" id="907"/>
    <lineage>
        <taxon>Bacteria</taxon>
        <taxon>Bacillati</taxon>
        <taxon>Bacillota</taxon>
        <taxon>Negativicutes</taxon>
        <taxon>Veillonellales</taxon>
        <taxon>Veillonellaceae</taxon>
        <taxon>Megasphaera</taxon>
    </lineage>
</organism>
<keyword evidence="2" id="KW-0540">Nuclease</keyword>
<dbReference type="Proteomes" id="UP000238358">
    <property type="component" value="Chromosome"/>
</dbReference>
<dbReference type="CDD" id="cd01038">
    <property type="entry name" value="Endonuclease_DUF559"/>
    <property type="match status" value="1"/>
</dbReference>
<name>A0A2S0M7H8_MEGEL</name>
<evidence type="ECO:0000313" key="2">
    <source>
        <dbReference type="EMBL" id="AVO27418.1"/>
    </source>
</evidence>
<dbReference type="EMBL" id="CP027569">
    <property type="protein sequence ID" value="AVO27418.1"/>
    <property type="molecule type" value="Genomic_DNA"/>
</dbReference>
<dbReference type="Pfam" id="PF04480">
    <property type="entry name" value="DUF559"/>
    <property type="match status" value="1"/>
</dbReference>
<dbReference type="InterPro" id="IPR047216">
    <property type="entry name" value="Endonuclease_DUF559_bact"/>
</dbReference>
<keyword evidence="2" id="KW-0255">Endonuclease</keyword>
<accession>A0A2S0M7H8</accession>
<dbReference type="Gene3D" id="3.40.960.10">
    <property type="entry name" value="VSR Endonuclease"/>
    <property type="match status" value="1"/>
</dbReference>
<dbReference type="AlphaFoldDB" id="A0A2S0M7H8"/>
<dbReference type="PANTHER" id="PTHR38590:SF1">
    <property type="entry name" value="BLL0828 PROTEIN"/>
    <property type="match status" value="1"/>
</dbReference>